<evidence type="ECO:0000256" key="1">
    <source>
        <dbReference type="SAM" id="MobiDB-lite"/>
    </source>
</evidence>
<organism evidence="2">
    <name type="scientific">Lichtheimia ramosa</name>
    <dbReference type="NCBI Taxonomy" id="688394"/>
    <lineage>
        <taxon>Eukaryota</taxon>
        <taxon>Fungi</taxon>
        <taxon>Fungi incertae sedis</taxon>
        <taxon>Mucoromycota</taxon>
        <taxon>Mucoromycotina</taxon>
        <taxon>Mucoromycetes</taxon>
        <taxon>Mucorales</taxon>
        <taxon>Lichtheimiaceae</taxon>
        <taxon>Lichtheimia</taxon>
    </lineage>
</organism>
<accession>A0A077W8U7</accession>
<name>A0A077W8U7_9FUNG</name>
<feature type="region of interest" description="Disordered" evidence="1">
    <location>
        <begin position="79"/>
        <end position="130"/>
    </location>
</feature>
<dbReference type="EMBL" id="LK023314">
    <property type="protein sequence ID" value="CDS03792.1"/>
    <property type="molecule type" value="Genomic_DNA"/>
</dbReference>
<sequence length="130" mass="15243">MVGFIDKLKQQFEIWKIEKYTKRRNFLPEYDSKGKLFVYCFQKVMFMLKSDIIDKEYYERYYRDGVYYAATDNVPPLPSETSGNKLKAIQRAPSVATKRASTLLRRSTTTSRGRGTPAPRCSETYNTHFP</sequence>
<feature type="compositionally biased region" description="Low complexity" evidence="1">
    <location>
        <begin position="99"/>
        <end position="120"/>
    </location>
</feature>
<evidence type="ECO:0000313" key="2">
    <source>
        <dbReference type="EMBL" id="CDS03792.1"/>
    </source>
</evidence>
<dbReference type="AlphaFoldDB" id="A0A077W8U7"/>
<protein>
    <submittedName>
        <fullName evidence="2">Uncharacterized protein</fullName>
    </submittedName>
</protein>
<gene>
    <name evidence="2" type="ORF">LRAMOSA06747</name>
</gene>
<proteinExistence type="predicted"/>
<reference evidence="2" key="1">
    <citation type="journal article" date="2014" name="Genome Announc.">
        <title>De novo whole-genome sequence and genome annotation of Lichtheimia ramosa.</title>
        <authorList>
            <person name="Linde J."/>
            <person name="Schwartze V."/>
            <person name="Binder U."/>
            <person name="Lass-Florl C."/>
            <person name="Voigt K."/>
            <person name="Horn F."/>
        </authorList>
    </citation>
    <scope>NUCLEOTIDE SEQUENCE</scope>
    <source>
        <strain evidence="2">JMRC FSU:6197</strain>
    </source>
</reference>
<dbReference type="OrthoDB" id="2271250at2759"/>